<feature type="compositionally biased region" description="Basic and acidic residues" evidence="1">
    <location>
        <begin position="249"/>
        <end position="264"/>
    </location>
</feature>
<feature type="region of interest" description="Disordered" evidence="1">
    <location>
        <begin position="413"/>
        <end position="441"/>
    </location>
</feature>
<accession>A0A2U3EKU8</accession>
<organism evidence="3 4">
    <name type="scientific">Purpureocillium lilacinum</name>
    <name type="common">Paecilomyces lilacinus</name>
    <dbReference type="NCBI Taxonomy" id="33203"/>
    <lineage>
        <taxon>Eukaryota</taxon>
        <taxon>Fungi</taxon>
        <taxon>Dikarya</taxon>
        <taxon>Ascomycota</taxon>
        <taxon>Pezizomycotina</taxon>
        <taxon>Sordariomycetes</taxon>
        <taxon>Hypocreomycetidae</taxon>
        <taxon>Hypocreales</taxon>
        <taxon>Ophiocordycipitaceae</taxon>
        <taxon>Purpureocillium</taxon>
    </lineage>
</organism>
<evidence type="ECO:0000313" key="4">
    <source>
        <dbReference type="Proteomes" id="UP000245956"/>
    </source>
</evidence>
<feature type="transmembrane region" description="Helical" evidence="2">
    <location>
        <begin position="620"/>
        <end position="639"/>
    </location>
</feature>
<reference evidence="3 4" key="1">
    <citation type="journal article" date="2016" name="Front. Microbiol.">
        <title>Genome and transcriptome sequences reveal the specific parasitism of the nematophagous Purpureocillium lilacinum 36-1.</title>
        <authorList>
            <person name="Xie J."/>
            <person name="Li S."/>
            <person name="Mo C."/>
            <person name="Xiao X."/>
            <person name="Peng D."/>
            <person name="Wang G."/>
            <person name="Xiao Y."/>
        </authorList>
    </citation>
    <scope>NUCLEOTIDE SEQUENCE [LARGE SCALE GENOMIC DNA]</scope>
    <source>
        <strain evidence="3 4">36-1</strain>
    </source>
</reference>
<feature type="transmembrane region" description="Helical" evidence="2">
    <location>
        <begin position="784"/>
        <end position="811"/>
    </location>
</feature>
<dbReference type="Gene3D" id="1.20.140.150">
    <property type="match status" value="1"/>
</dbReference>
<dbReference type="GO" id="GO:0005886">
    <property type="term" value="C:plasma membrane"/>
    <property type="evidence" value="ECO:0007669"/>
    <property type="project" value="InterPro"/>
</dbReference>
<comment type="caution">
    <text evidence="3">The sequence shown here is derived from an EMBL/GenBank/DDBJ whole genome shotgun (WGS) entry which is preliminary data.</text>
</comment>
<keyword evidence="2" id="KW-0472">Membrane</keyword>
<gene>
    <name evidence="3" type="ORF">PCL_05760</name>
</gene>
<dbReference type="PANTHER" id="PTHR28013:SF7">
    <property type="entry name" value="PALI-DOMAIN-CONTAINING PROTEIN"/>
    <property type="match status" value="1"/>
</dbReference>
<feature type="transmembrane region" description="Helical" evidence="2">
    <location>
        <begin position="749"/>
        <end position="772"/>
    </location>
</feature>
<sequence>MSLAARAARSSMRERSIRVLVSPTPMTFAERRSVLQVLEQFGRVDVFRMAPGYHSNFVSVTKDAATATRLVASSPLMYRLPQPRARADVSIADLEDPQSLHADQPAVVSGHAGAADPPASTDTNADPTDAAADAKEFKLDIFPATDYNHAYAMSGSPLHHTWPEAYAKDRSLVAATLKQTLPKTLAAEGLSHWLPQTGRSPKMDHKAKRLQLKSWLPTRMRTTNMARFSMMQRSQTKRDPPSSSATHRNRTETEGRGRGHNTERLAVRTAVGTQLLELGACFCPGCLPTKVAPKRGFRFGSGQFTSRETWAVGSMWCSRMAYYGNKLAVSINHSSYMVHQPRRRRGGPSAGTARYSTAQHSTALPCLRGCQFLETPHDTLSFPAFQLWRGHSDVGPPRCPACPECPALRLPSAAPRNAQPTSRHPATTPGARITDHGPPWSAALHGPPWGVAWLKSGQLVGPPQPPARPHSQQHCRCYVTPAGSGLDFLISSTTIARGKGRRSSPPAQEWHRLDRARRRLLSLCVAVAPRCAALRRIALLWATPPPGRSTTRMWPDDVGQSGQACVLIAGAKSLQGALVSQGSIYPGSSPSPRSFEQLYQITDLCATGFDNRRLMGFGTFVHHIGTLLLLVATVLLIVVDITAPVVNNISILKVDLGPTVVGTQVTFGTFGYCHRGVRNTDQCSNARIGYNPALVMNSIAGTDFSDASENTAKGLTRVMVLHPVATGLCFIAFLLCLGTGICGSLMATFFSLLSFVVTVVAMICDFVAFSIIKHEVNDDDRARAYWGPGIWLMLVSAILTLVAAVVVFITCCAGRSKKRRSVGHSKEGFAEPAPRRRFWQRGGRY</sequence>
<feature type="region of interest" description="Disordered" evidence="1">
    <location>
        <begin position="230"/>
        <end position="264"/>
    </location>
</feature>
<feature type="transmembrane region" description="Helical" evidence="2">
    <location>
        <begin position="720"/>
        <end position="742"/>
    </location>
</feature>
<dbReference type="Proteomes" id="UP000245956">
    <property type="component" value="Unassembled WGS sequence"/>
</dbReference>
<evidence type="ECO:0008006" key="5">
    <source>
        <dbReference type="Google" id="ProtNLM"/>
    </source>
</evidence>
<proteinExistence type="predicted"/>
<protein>
    <recommendedName>
        <fullName evidence="5">Pali-domain-containing protein</fullName>
    </recommendedName>
</protein>
<keyword evidence="2" id="KW-0812">Transmembrane</keyword>
<name>A0A2U3EKU8_PURLI</name>
<dbReference type="Pfam" id="PF06687">
    <property type="entry name" value="SUR7"/>
    <property type="match status" value="1"/>
</dbReference>
<evidence type="ECO:0000256" key="2">
    <source>
        <dbReference type="SAM" id="Phobius"/>
    </source>
</evidence>
<evidence type="ECO:0000256" key="1">
    <source>
        <dbReference type="SAM" id="MobiDB-lite"/>
    </source>
</evidence>
<dbReference type="PANTHER" id="PTHR28013">
    <property type="entry name" value="PROTEIN DCV1-RELATED"/>
    <property type="match status" value="1"/>
</dbReference>
<dbReference type="InterPro" id="IPR051380">
    <property type="entry name" value="pH-response_reg_palI/RIM9"/>
</dbReference>
<feature type="compositionally biased region" description="Low complexity" evidence="1">
    <location>
        <begin position="114"/>
        <end position="130"/>
    </location>
</feature>
<dbReference type="InterPro" id="IPR009571">
    <property type="entry name" value="SUR7/Rim9-like_fungi"/>
</dbReference>
<dbReference type="EMBL" id="LCWV01000002">
    <property type="protein sequence ID" value="PWI75102.1"/>
    <property type="molecule type" value="Genomic_DNA"/>
</dbReference>
<dbReference type="GO" id="GO:0035838">
    <property type="term" value="C:growing cell tip"/>
    <property type="evidence" value="ECO:0007669"/>
    <property type="project" value="TreeGrafter"/>
</dbReference>
<dbReference type="GO" id="GO:0032153">
    <property type="term" value="C:cell division site"/>
    <property type="evidence" value="ECO:0007669"/>
    <property type="project" value="TreeGrafter"/>
</dbReference>
<keyword evidence="2" id="KW-1133">Transmembrane helix</keyword>
<evidence type="ECO:0000313" key="3">
    <source>
        <dbReference type="EMBL" id="PWI75102.1"/>
    </source>
</evidence>
<feature type="region of interest" description="Disordered" evidence="1">
    <location>
        <begin position="108"/>
        <end position="130"/>
    </location>
</feature>
<dbReference type="AlphaFoldDB" id="A0A2U3EKU8"/>